<evidence type="ECO:0000313" key="1">
    <source>
        <dbReference type="EMBL" id="MFC5518950.1"/>
    </source>
</evidence>
<keyword evidence="2" id="KW-1185">Reference proteome</keyword>
<dbReference type="Proteomes" id="UP001596150">
    <property type="component" value="Unassembled WGS sequence"/>
</dbReference>
<proteinExistence type="predicted"/>
<dbReference type="InterPro" id="IPR029060">
    <property type="entry name" value="PIN-like_dom_sf"/>
</dbReference>
<dbReference type="SUPFAM" id="SSF88723">
    <property type="entry name" value="PIN domain-like"/>
    <property type="match status" value="1"/>
</dbReference>
<reference evidence="2" key="1">
    <citation type="journal article" date="2019" name="Int. J. Syst. Evol. Microbiol.">
        <title>The Global Catalogue of Microorganisms (GCM) 10K type strain sequencing project: providing services to taxonomists for standard genome sequencing and annotation.</title>
        <authorList>
            <consortium name="The Broad Institute Genomics Platform"/>
            <consortium name="The Broad Institute Genome Sequencing Center for Infectious Disease"/>
            <person name="Wu L."/>
            <person name="Ma J."/>
        </authorList>
    </citation>
    <scope>NUCLEOTIDE SEQUENCE [LARGE SCALE GENOMIC DNA]</scope>
    <source>
        <strain evidence="2">KACC 12633</strain>
    </source>
</reference>
<evidence type="ECO:0008006" key="3">
    <source>
        <dbReference type="Google" id="ProtNLM"/>
    </source>
</evidence>
<accession>A0ABW0Q2Z5</accession>
<dbReference type="Gene3D" id="3.40.50.1010">
    <property type="entry name" value="5'-nuclease"/>
    <property type="match status" value="1"/>
</dbReference>
<gene>
    <name evidence="1" type="ORF">ACFPP9_24520</name>
</gene>
<evidence type="ECO:0000313" key="2">
    <source>
        <dbReference type="Proteomes" id="UP001596150"/>
    </source>
</evidence>
<comment type="caution">
    <text evidence="1">The sequence shown here is derived from an EMBL/GenBank/DDBJ whole genome shotgun (WGS) entry which is preliminary data.</text>
</comment>
<sequence length="179" mass="19039">MTVAIDTSVLLFLLNESTPAPIDPATGAPVSRCRERVNLLIDELCKANETLIAPTPVLAEVLVRAELAGPAYISLMEKTKPIRLVEFGKRAAVEAAAMTAARLRVGKPAGAEARAKLKFDIMIAAIAKLTGARTLYSDDGDMARLGATFGFSVVGIADLPLPMDEPDLFSGQPYDLQTL</sequence>
<dbReference type="RefSeq" id="WP_266346388.1">
    <property type="nucleotide sequence ID" value="NZ_JAPKNH010000016.1"/>
</dbReference>
<name>A0ABW0Q2Z5_9HYPH</name>
<dbReference type="EMBL" id="JBHSML010000030">
    <property type="protein sequence ID" value="MFC5518950.1"/>
    <property type="molecule type" value="Genomic_DNA"/>
</dbReference>
<protein>
    <recommendedName>
        <fullName evidence="3">PIN domain-containing protein</fullName>
    </recommendedName>
</protein>
<organism evidence="1 2">
    <name type="scientific">Kaistia terrae</name>
    <dbReference type="NCBI Taxonomy" id="537017"/>
    <lineage>
        <taxon>Bacteria</taxon>
        <taxon>Pseudomonadati</taxon>
        <taxon>Pseudomonadota</taxon>
        <taxon>Alphaproteobacteria</taxon>
        <taxon>Hyphomicrobiales</taxon>
        <taxon>Kaistiaceae</taxon>
        <taxon>Kaistia</taxon>
    </lineage>
</organism>